<comment type="caution">
    <text evidence="1">The sequence shown here is derived from an EMBL/GenBank/DDBJ whole genome shotgun (WGS) entry which is preliminary data.</text>
</comment>
<dbReference type="RefSeq" id="WP_133427703.1">
    <property type="nucleotide sequence ID" value="NZ_SDLO01000019.1"/>
</dbReference>
<gene>
    <name evidence="1" type="ORF">EUA03_19985</name>
</gene>
<organism evidence="1 2">
    <name type="scientific">Mycolicibacterium mucogenicum</name>
    <name type="common">Mycobacterium mucogenicum</name>
    <dbReference type="NCBI Taxonomy" id="56689"/>
    <lineage>
        <taxon>Bacteria</taxon>
        <taxon>Bacillati</taxon>
        <taxon>Actinomycetota</taxon>
        <taxon>Actinomycetes</taxon>
        <taxon>Mycobacteriales</taxon>
        <taxon>Mycobacteriaceae</taxon>
        <taxon>Mycolicibacterium</taxon>
    </lineage>
</organism>
<reference evidence="1 2" key="1">
    <citation type="submission" date="2019-01" db="EMBL/GenBank/DDBJ databases">
        <title>High-quality-draft genome sequences of five non-tuberculosis mycobacteriaceae isolated from a nosocomial environment.</title>
        <authorList>
            <person name="Tiago I."/>
            <person name="Alarico S."/>
            <person name="Pereira S.G."/>
            <person name="Coelho C."/>
            <person name="Maranha A."/>
            <person name="Empadinhas N."/>
        </authorList>
    </citation>
    <scope>NUCLEOTIDE SEQUENCE [LARGE SCALE GENOMIC DNA]</scope>
    <source>
        <strain evidence="1 2">24AIII</strain>
    </source>
</reference>
<dbReference type="EMBL" id="SDLO01000019">
    <property type="protein sequence ID" value="TDK86277.1"/>
    <property type="molecule type" value="Genomic_DNA"/>
</dbReference>
<evidence type="ECO:0000313" key="1">
    <source>
        <dbReference type="EMBL" id="TDK86277.1"/>
    </source>
</evidence>
<name>A0A4R5WAI5_MYCMU</name>
<protein>
    <submittedName>
        <fullName evidence="1">HK97 gp10 family phage protein</fullName>
    </submittedName>
</protein>
<evidence type="ECO:0000313" key="2">
    <source>
        <dbReference type="Proteomes" id="UP000294929"/>
    </source>
</evidence>
<proteinExistence type="predicted"/>
<dbReference type="AlphaFoldDB" id="A0A4R5WAI5"/>
<sequence>MTGEHLLSDVKTRRVPQAILFSPGLATLLQSCGDELVALYRAGVAKRTGRLAASASAHVTVGGHKHDRLIGKVTVGEELEYAALHEFGAKSNPDRRAYRDLAEAVQRWKGVNRA</sequence>
<dbReference type="Proteomes" id="UP000294929">
    <property type="component" value="Unassembled WGS sequence"/>
</dbReference>
<accession>A0A4R5WAI5</accession>